<gene>
    <name evidence="2" type="ORF">A9Q02_20320</name>
</gene>
<reference evidence="2 3" key="1">
    <citation type="submission" date="2016-05" db="EMBL/GenBank/DDBJ databases">
        <authorList>
            <person name="Lavstsen T."/>
            <person name="Jespersen J.S."/>
        </authorList>
    </citation>
    <scope>NUCLEOTIDE SEQUENCE [LARGE SCALE GENOMIC DNA]</scope>
    <source>
        <strain evidence="2 3">B7-9</strain>
    </source>
</reference>
<organism evidence="2 3">
    <name type="scientific">Candidatus Chloroploca asiatica</name>
    <dbReference type="NCBI Taxonomy" id="1506545"/>
    <lineage>
        <taxon>Bacteria</taxon>
        <taxon>Bacillati</taxon>
        <taxon>Chloroflexota</taxon>
        <taxon>Chloroflexia</taxon>
        <taxon>Chloroflexales</taxon>
        <taxon>Chloroflexineae</taxon>
        <taxon>Oscillochloridaceae</taxon>
        <taxon>Candidatus Chloroploca</taxon>
    </lineage>
</organism>
<keyword evidence="3" id="KW-1185">Reference proteome</keyword>
<evidence type="ECO:0008006" key="4">
    <source>
        <dbReference type="Google" id="ProtNLM"/>
    </source>
</evidence>
<name>A0A2H3KNU9_9CHLR</name>
<dbReference type="EMBL" id="LYXE01000179">
    <property type="protein sequence ID" value="PDV96826.1"/>
    <property type="molecule type" value="Genomic_DNA"/>
</dbReference>
<proteinExistence type="predicted"/>
<dbReference type="AlphaFoldDB" id="A0A2H3KNU9"/>
<dbReference type="RefSeq" id="WP_097655087.1">
    <property type="nucleotide sequence ID" value="NZ_LYXE01000179.1"/>
</dbReference>
<comment type="caution">
    <text evidence="2">The sequence shown here is derived from an EMBL/GenBank/DDBJ whole genome shotgun (WGS) entry which is preliminary data.</text>
</comment>
<dbReference type="Proteomes" id="UP000220922">
    <property type="component" value="Unassembled WGS sequence"/>
</dbReference>
<dbReference type="OrthoDB" id="9818718at2"/>
<evidence type="ECO:0000313" key="3">
    <source>
        <dbReference type="Proteomes" id="UP000220922"/>
    </source>
</evidence>
<evidence type="ECO:0000313" key="2">
    <source>
        <dbReference type="EMBL" id="PDV96826.1"/>
    </source>
</evidence>
<feature type="region of interest" description="Disordered" evidence="1">
    <location>
        <begin position="1"/>
        <end position="48"/>
    </location>
</feature>
<accession>A0A2H3KNU9</accession>
<evidence type="ECO:0000256" key="1">
    <source>
        <dbReference type="SAM" id="MobiDB-lite"/>
    </source>
</evidence>
<protein>
    <recommendedName>
        <fullName evidence="4">DUF222 domain-containing protein</fullName>
    </recommendedName>
</protein>
<feature type="compositionally biased region" description="Polar residues" evidence="1">
    <location>
        <begin position="37"/>
        <end position="48"/>
    </location>
</feature>
<sequence>MANGKQRLQGLIGTGVPLQKGAPYTVSSPDAEGQEPVPTTTTLQRGSPFTISTADDVDIPLSDAVLSLREELQALARNYIGARRRSGKALLEAARWLREARVEADHGEWYAFLEATETSTDTAERLLRIYELAMQHPAFGSAVAEGRLSQSTAERLARESTPFEVIEVVLTAEKPPTVAEVDRAIRAAKRASVESGRAAGPQPLPADRAEGATPRVALLASGGLDPASPDALPMQFALQEIATILAELAQHAEQFTLNEASTQALQSIEQSLATLKAARNKQ</sequence>